<evidence type="ECO:0000313" key="14">
    <source>
        <dbReference type="EMBL" id="PNJ49729.1"/>
    </source>
</evidence>
<keyword evidence="5" id="KW-0227">DNA damage</keyword>
<dbReference type="Pfam" id="PF05188">
    <property type="entry name" value="MutS_II"/>
    <property type="match status" value="1"/>
</dbReference>
<evidence type="ECO:0000256" key="9">
    <source>
        <dbReference type="ARBA" id="ARBA00059749"/>
    </source>
</evidence>
<keyword evidence="3" id="KW-0597">Phosphoprotein</keyword>
<feature type="domain" description="DNA mismatch repair proteins mutS family" evidence="13">
    <location>
        <begin position="818"/>
        <end position="834"/>
    </location>
</feature>
<dbReference type="InterPro" id="IPR007860">
    <property type="entry name" value="DNA_mmatch_repair_MutS_con_dom"/>
</dbReference>
<comment type="similarity">
    <text evidence="1">Belongs to the DNA mismatch repair MutS family. MSH3 subfamily.</text>
</comment>
<dbReference type="FunFam" id="1.10.1420.10:FF:000004">
    <property type="entry name" value="DNA mismatch repair protein Msh3"/>
    <property type="match status" value="1"/>
</dbReference>
<dbReference type="InterPro" id="IPR000432">
    <property type="entry name" value="DNA_mismatch_repair_MutS_C"/>
</dbReference>
<proteinExistence type="inferred from homology"/>
<dbReference type="PROSITE" id="PS00486">
    <property type="entry name" value="DNA_MISMATCH_REPAIR_2"/>
    <property type="match status" value="1"/>
</dbReference>
<protein>
    <recommendedName>
        <fullName evidence="2 11">DNA mismatch repair protein MSH3</fullName>
    </recommendedName>
    <alternativeName>
        <fullName evidence="2 11">DNA mismatch repair protein MSH3</fullName>
    </alternativeName>
</protein>
<comment type="caution">
    <text evidence="14">The sequence shown here is derived from an EMBL/GenBank/DDBJ whole genome shotgun (WGS) entry which is preliminary data.</text>
</comment>
<dbReference type="SMART" id="SM00533">
    <property type="entry name" value="MUTSd"/>
    <property type="match status" value="1"/>
</dbReference>
<reference evidence="14" key="1">
    <citation type="submission" date="2017-12" db="EMBL/GenBank/DDBJ databases">
        <title>High-resolution comparative analysis of great ape genomes.</title>
        <authorList>
            <person name="Pollen A."/>
            <person name="Hastie A."/>
            <person name="Hormozdiari F."/>
            <person name="Dougherty M."/>
            <person name="Liu R."/>
            <person name="Chaisson M."/>
            <person name="Hoppe E."/>
            <person name="Hill C."/>
            <person name="Pang A."/>
            <person name="Hillier L."/>
            <person name="Baker C."/>
            <person name="Armstrong J."/>
            <person name="Shendure J."/>
            <person name="Paten B."/>
            <person name="Wilson R."/>
            <person name="Chao H."/>
            <person name="Schneider V."/>
            <person name="Ventura M."/>
            <person name="Kronenberg Z."/>
            <person name="Murali S."/>
            <person name="Gordon D."/>
            <person name="Cantsilieris S."/>
            <person name="Munson K."/>
            <person name="Nelson B."/>
            <person name="Raja A."/>
            <person name="Underwood J."/>
            <person name="Diekhans M."/>
            <person name="Fiddes I."/>
            <person name="Haussler D."/>
            <person name="Eichler E."/>
        </authorList>
    </citation>
    <scope>NUCLEOTIDE SEQUENCE [LARGE SCALE GENOMIC DNA]</scope>
    <source>
        <strain evidence="14">Susie</strain>
    </source>
</reference>
<dbReference type="GO" id="GO:0006312">
    <property type="term" value="P:mitotic recombination"/>
    <property type="evidence" value="ECO:0007669"/>
    <property type="project" value="TreeGrafter"/>
</dbReference>
<feature type="compositionally biased region" description="Pro residues" evidence="12">
    <location>
        <begin position="52"/>
        <end position="64"/>
    </location>
</feature>
<dbReference type="GO" id="GO:0140664">
    <property type="term" value="F:ATP-dependent DNA damage sensor activity"/>
    <property type="evidence" value="ECO:0007669"/>
    <property type="project" value="InterPro"/>
</dbReference>
<keyword evidence="8" id="KW-0234">DNA repair</keyword>
<keyword evidence="7" id="KW-0238">DNA-binding</keyword>
<dbReference type="Gene3D" id="3.30.420.110">
    <property type="entry name" value="MutS, connector domain"/>
    <property type="match status" value="1"/>
</dbReference>
<dbReference type="SUPFAM" id="SSF53150">
    <property type="entry name" value="DNA repair protein MutS, domain II"/>
    <property type="match status" value="1"/>
</dbReference>
<evidence type="ECO:0000256" key="1">
    <source>
        <dbReference type="ARBA" id="ARBA00007094"/>
    </source>
</evidence>
<evidence type="ECO:0000256" key="4">
    <source>
        <dbReference type="ARBA" id="ARBA00022741"/>
    </source>
</evidence>
<dbReference type="InterPro" id="IPR027417">
    <property type="entry name" value="P-loop_NTPase"/>
</dbReference>
<evidence type="ECO:0000256" key="5">
    <source>
        <dbReference type="ARBA" id="ARBA00022763"/>
    </source>
</evidence>
<dbReference type="InterPro" id="IPR007696">
    <property type="entry name" value="DNA_mismatch_repair_MutS_core"/>
</dbReference>
<dbReference type="NCBIfam" id="NF003810">
    <property type="entry name" value="PRK05399.1"/>
    <property type="match status" value="1"/>
</dbReference>
<evidence type="ECO:0000256" key="11">
    <source>
        <dbReference type="ARBA" id="ARBA00073774"/>
    </source>
</evidence>
<evidence type="ECO:0000256" key="8">
    <source>
        <dbReference type="ARBA" id="ARBA00023204"/>
    </source>
</evidence>
<dbReference type="Gene3D" id="1.10.1420.10">
    <property type="match status" value="2"/>
</dbReference>
<dbReference type="SMART" id="SM00534">
    <property type="entry name" value="MUTSac"/>
    <property type="match status" value="1"/>
</dbReference>
<name>A0A2J8UWT3_PONAB</name>
<dbReference type="FunFam" id="3.40.50.300:FF:000917">
    <property type="entry name" value="DNA mismatch repair protein"/>
    <property type="match status" value="1"/>
</dbReference>
<dbReference type="GO" id="GO:0030983">
    <property type="term" value="F:mismatched DNA binding"/>
    <property type="evidence" value="ECO:0007669"/>
    <property type="project" value="InterPro"/>
</dbReference>
<dbReference type="GO" id="GO:0005634">
    <property type="term" value="C:nucleus"/>
    <property type="evidence" value="ECO:0007669"/>
    <property type="project" value="TreeGrafter"/>
</dbReference>
<dbReference type="InterPro" id="IPR045076">
    <property type="entry name" value="MutS"/>
</dbReference>
<dbReference type="SUPFAM" id="SSF48334">
    <property type="entry name" value="DNA repair protein MutS, domain III"/>
    <property type="match status" value="1"/>
</dbReference>
<evidence type="ECO:0000256" key="3">
    <source>
        <dbReference type="ARBA" id="ARBA00022553"/>
    </source>
</evidence>
<dbReference type="PIRSF" id="PIRSF037677">
    <property type="entry name" value="DNA_mis_repair_Msh6"/>
    <property type="match status" value="1"/>
</dbReference>
<dbReference type="FunFam" id="3.40.1170.10:FF:000004">
    <property type="entry name" value="DNA mismatch repair protein"/>
    <property type="match status" value="1"/>
</dbReference>
<evidence type="ECO:0000256" key="10">
    <source>
        <dbReference type="ARBA" id="ARBA00066229"/>
    </source>
</evidence>
<accession>A0A2J8UWT3</accession>
<evidence type="ECO:0000256" key="7">
    <source>
        <dbReference type="ARBA" id="ARBA00023125"/>
    </source>
</evidence>
<gene>
    <name evidence="14" type="ORF">CR201_G0024279</name>
</gene>
<dbReference type="Pfam" id="PF05192">
    <property type="entry name" value="MutS_III"/>
    <property type="match status" value="1"/>
</dbReference>
<dbReference type="AlphaFoldDB" id="A0A2J8UWT3"/>
<dbReference type="Pfam" id="PF00488">
    <property type="entry name" value="MutS_V"/>
    <property type="match status" value="1"/>
</dbReference>
<comment type="function">
    <text evidence="9">Component of the post-replicative DNA mismatch repair system (MMR). Heterodimerizes with MSH2 to form MutS beta which binds to DNA mismatches thereby initiating DNA repair. When bound, the MutS beta heterodimer bends the DNA helix and shields approximately 20 base pairs. MutS beta recognizes large insertion-deletion loops (IDL) up to 13 nucleotides long. After mismatch binding, forms a ternary complex with the MutL alpha heterodimer, which is thought to be responsible for directing the downstream MMR events, including strand discrimination, excision, and resynthesis.</text>
</comment>
<comment type="subunit">
    <text evidence="10">Component of the DNA mismatch repair (MMR) complex composed at least of MSH2, MSH3, MSH6, PMS1 and MLH1. Heterodimer consisting of MSH2-MSH3 (MutS beta). Forms a ternary complex with MutL alpha (MLH1-PMS1). Interacts with EXO1. Interacts with MCM9.</text>
</comment>
<keyword evidence="6" id="KW-0067">ATP-binding</keyword>
<organism evidence="14">
    <name type="scientific">Pongo abelii</name>
    <name type="common">Sumatran orangutan</name>
    <name type="synonym">Pongo pygmaeus abelii</name>
    <dbReference type="NCBI Taxonomy" id="9601"/>
    <lineage>
        <taxon>Eukaryota</taxon>
        <taxon>Metazoa</taxon>
        <taxon>Chordata</taxon>
        <taxon>Craniata</taxon>
        <taxon>Vertebrata</taxon>
        <taxon>Euteleostomi</taxon>
        <taxon>Mammalia</taxon>
        <taxon>Eutheria</taxon>
        <taxon>Euarchontoglires</taxon>
        <taxon>Primates</taxon>
        <taxon>Haplorrhini</taxon>
        <taxon>Catarrhini</taxon>
        <taxon>Hominidae</taxon>
        <taxon>Pongo</taxon>
    </lineage>
</organism>
<evidence type="ECO:0000256" key="2">
    <source>
        <dbReference type="ARBA" id="ARBA00022151"/>
    </source>
</evidence>
<evidence type="ECO:0000256" key="12">
    <source>
        <dbReference type="SAM" id="MobiDB-lite"/>
    </source>
</evidence>
<feature type="compositionally biased region" description="Low complexity" evidence="12">
    <location>
        <begin position="32"/>
        <end position="51"/>
    </location>
</feature>
<dbReference type="PANTHER" id="PTHR11361:SF122">
    <property type="entry name" value="DNA MISMATCH REPAIR PROTEIN MSH3"/>
    <property type="match status" value="1"/>
</dbReference>
<sequence length="985" mass="110595">MSRRKPASGGLAASSSAPARQAVLSRFFQSTGSLKSTSSSTGAADQVDPDAAAPPAPTFPPQLPPHVVGSVWDGAGPSGPGGGACGVQTESLQERFAVLPKCTDFDDISLLHAKNAVSSEDLKCQINQKDTTLFDLSQFGSSNTSHENLQKTASKPANKRSKSIYTPLELQYIEMKQQHKDAVLCVECGYKYRFFGEDAEIAARELNIYCHLDHNFMTASIPTHRLFVHVRRLVAKGYKGVQPATGEVVFDSFQDSASRSELETRMSSLQPVELLLPSALSEQTEALIHRTTSVSVQDDRIRVERMDNIYFEYSHAFQAVTEFYAKDTVDIKGSQIISGIVNLEKPVICSLAAIIKYLKEFNLEKMLSKPENFKQLSSKMEFMTINGTTLRNLEILQNQTDMKTKGSLLWVLDHTKTSFGRRKLKKWVTQPLLKLREINARLDAVSEVLHSESSVFGQIENHLRKLPDIERGLCSIYHKKCSTQEFFLIVKTLYHLKSEFQAIIPAVNSHIQSDLLRTVILEIPELLSPVEHYLKILNEQAAKVGDKTELFKDLSDFPLIKKRKDEIQGVIDEIQMHLQEIRKILKNPSAQYVTVSGQEFMIEIKNSAVSCIPTDWVKVGSTKAVSRFHSPFIVENYRHLNQLREQLVLDCSAEWLDFLEKFSEHYHSLCKAVHHLATVDCIFSLAKVAKQGDYCRPTVQEERKIVIKNGRHPVIDVLLGEQDQYVPNNTDLSEDSERVMIITGPNMGGKSSYIKQVALITIMAQIGSYVPAEEATIGIVDGIFTRMGAADNIYKGRSTFMEELTDTAEIIRKATSQSLVILDELGRGTSTHDGIAIAYATLEYFIRDVKSLTLFVTHYPPVCELEKNYSHQVGNYHMGFLVSEDASKLDPGAEEQVPDFVTFLYQITRGIAARSYGLNVAKLADVPGEILKKAAHKSKELEGLINTKRKRLKYFAKLWTMHNAQDLQKWTEEFEMEETQTSLLH</sequence>
<dbReference type="InterPro" id="IPR016151">
    <property type="entry name" value="DNA_mismatch_repair_MutS_N"/>
</dbReference>
<dbReference type="InterPro" id="IPR017261">
    <property type="entry name" value="DNA_mismatch_repair_MutS/MSH"/>
</dbReference>
<dbReference type="SUPFAM" id="SSF52540">
    <property type="entry name" value="P-loop containing nucleoside triphosphate hydrolases"/>
    <property type="match status" value="1"/>
</dbReference>
<dbReference type="EMBL" id="NDHI03003441">
    <property type="protein sequence ID" value="PNJ49729.1"/>
    <property type="molecule type" value="Genomic_DNA"/>
</dbReference>
<feature type="region of interest" description="Disordered" evidence="12">
    <location>
        <begin position="32"/>
        <end position="87"/>
    </location>
</feature>
<dbReference type="Gene3D" id="3.40.50.300">
    <property type="entry name" value="P-loop containing nucleotide triphosphate hydrolases"/>
    <property type="match status" value="1"/>
</dbReference>
<feature type="compositionally biased region" description="Gly residues" evidence="12">
    <location>
        <begin position="76"/>
        <end position="85"/>
    </location>
</feature>
<evidence type="ECO:0000256" key="6">
    <source>
        <dbReference type="ARBA" id="ARBA00022840"/>
    </source>
</evidence>
<dbReference type="FunFam" id="1.10.1420.10:FF:000010">
    <property type="entry name" value="DNA mismatch repair protein"/>
    <property type="match status" value="1"/>
</dbReference>
<dbReference type="InterPro" id="IPR036187">
    <property type="entry name" value="DNA_mismatch_repair_MutS_sf"/>
</dbReference>
<dbReference type="FunFam" id="3.30.420.110:FF:000005">
    <property type="entry name" value="DNA mismatch repair protein"/>
    <property type="match status" value="1"/>
</dbReference>
<keyword evidence="4" id="KW-0547">Nucleotide-binding</keyword>
<dbReference type="GO" id="GO:0005524">
    <property type="term" value="F:ATP binding"/>
    <property type="evidence" value="ECO:0007669"/>
    <property type="project" value="UniProtKB-KW"/>
</dbReference>
<dbReference type="Pfam" id="PF01624">
    <property type="entry name" value="MutS_I"/>
    <property type="match status" value="1"/>
</dbReference>
<dbReference type="GO" id="GO:0006298">
    <property type="term" value="P:mismatch repair"/>
    <property type="evidence" value="ECO:0007669"/>
    <property type="project" value="InterPro"/>
</dbReference>
<dbReference type="GO" id="GO:0016447">
    <property type="term" value="P:somatic recombination of immunoglobulin gene segments"/>
    <property type="evidence" value="ECO:0007669"/>
    <property type="project" value="TreeGrafter"/>
</dbReference>
<dbReference type="SUPFAM" id="SSF55271">
    <property type="entry name" value="DNA repair protein MutS, domain I"/>
    <property type="match status" value="1"/>
</dbReference>
<dbReference type="InterPro" id="IPR036678">
    <property type="entry name" value="MutS_con_dom_sf"/>
</dbReference>
<dbReference type="InterPro" id="IPR007695">
    <property type="entry name" value="DNA_mismatch_repair_MutS-lik_N"/>
</dbReference>
<dbReference type="PANTHER" id="PTHR11361">
    <property type="entry name" value="DNA MISMATCH REPAIR PROTEIN MUTS FAMILY MEMBER"/>
    <property type="match status" value="1"/>
</dbReference>
<evidence type="ECO:0000259" key="13">
    <source>
        <dbReference type="PROSITE" id="PS00486"/>
    </source>
</evidence>